<feature type="chain" id="PRO_5016576371" evidence="2">
    <location>
        <begin position="30"/>
        <end position="366"/>
    </location>
</feature>
<feature type="signal peptide" evidence="2">
    <location>
        <begin position="1"/>
        <end position="29"/>
    </location>
</feature>
<keyword evidence="1" id="KW-0812">Transmembrane</keyword>
<dbReference type="RefSeq" id="WP_339852756.1">
    <property type="nucleotide sequence ID" value="NZ_CAXAXR010000003.1"/>
</dbReference>
<proteinExistence type="predicted"/>
<comment type="caution">
    <text evidence="3">The sequence shown here is derived from an EMBL/GenBank/DDBJ whole genome shotgun (WGS) entry which is preliminary data.</text>
</comment>
<dbReference type="NCBIfam" id="NF041770">
    <property type="entry name" value="CFI_box_CTERM"/>
    <property type="match status" value="1"/>
</dbReference>
<keyword evidence="1" id="KW-0472">Membrane</keyword>
<evidence type="ECO:0000313" key="3">
    <source>
        <dbReference type="EMBL" id="HAR54240.1"/>
    </source>
</evidence>
<evidence type="ECO:0000256" key="1">
    <source>
        <dbReference type="SAM" id="Phobius"/>
    </source>
</evidence>
<keyword evidence="2" id="KW-0732">Signal</keyword>
<feature type="transmembrane region" description="Helical" evidence="1">
    <location>
        <begin position="326"/>
        <end position="348"/>
    </location>
</feature>
<dbReference type="EMBL" id="DMVW01000194">
    <property type="protein sequence ID" value="HAR54240.1"/>
    <property type="molecule type" value="Genomic_DNA"/>
</dbReference>
<protein>
    <submittedName>
        <fullName evidence="3">Uncharacterized protein</fullName>
    </submittedName>
</protein>
<dbReference type="Proteomes" id="UP000264719">
    <property type="component" value="Unassembled WGS sequence"/>
</dbReference>
<reference evidence="3 4" key="1">
    <citation type="journal article" date="2018" name="Nat. Biotechnol.">
        <title>A standardized bacterial taxonomy based on genome phylogeny substantially revises the tree of life.</title>
        <authorList>
            <person name="Parks D.H."/>
            <person name="Chuvochina M."/>
            <person name="Waite D.W."/>
            <person name="Rinke C."/>
            <person name="Skarshewski A."/>
            <person name="Chaumeil P.A."/>
            <person name="Hugenholtz P."/>
        </authorList>
    </citation>
    <scope>NUCLEOTIDE SEQUENCE [LARGE SCALE GENOMIC DNA]</scope>
    <source>
        <strain evidence="3">UBA9169</strain>
    </source>
</reference>
<accession>A0A348WI78</accession>
<name>A0A348WI78_9RHOB</name>
<evidence type="ECO:0000256" key="2">
    <source>
        <dbReference type="SAM" id="SignalP"/>
    </source>
</evidence>
<gene>
    <name evidence="3" type="ORF">DCS45_20555</name>
</gene>
<evidence type="ECO:0000313" key="4">
    <source>
        <dbReference type="Proteomes" id="UP000264719"/>
    </source>
</evidence>
<organism evidence="3 4">
    <name type="scientific">Roseovarius nubinhibens</name>
    <dbReference type="NCBI Taxonomy" id="314263"/>
    <lineage>
        <taxon>Bacteria</taxon>
        <taxon>Pseudomonadati</taxon>
        <taxon>Pseudomonadota</taxon>
        <taxon>Alphaproteobacteria</taxon>
        <taxon>Rhodobacterales</taxon>
        <taxon>Roseobacteraceae</taxon>
        <taxon>Roseovarius</taxon>
    </lineage>
</organism>
<keyword evidence="1" id="KW-1133">Transmembrane helix</keyword>
<dbReference type="AlphaFoldDB" id="A0A348WI78"/>
<dbReference type="InterPro" id="IPR049886">
    <property type="entry name" value="CFI_box_CTERM_dom"/>
</dbReference>
<sequence>MTRSYSRRAITRGLTLGPALASLPSVARAAVSDCGASQTVGDWQIGLSMSDATTPDTPRPQHLRLATANPKLTLSCPVTPRSAEAPPAPDTRRVTIILGDDQLDKVIASTRAELAPQKPSVPIAEKSSEGGISAERMLALLIQPAGQDHRLQLNFTFFHSYNRYTHKTKDGVTEVKDRELWKARPISTTTDRAEAVNMILEHRRLTLALYAKGGEMKEWVRLSSHTLSGRGLSQALADASDALSHRDGFLEPGKCKASGCFLTTACCAEMGRPDECTELTTLRRFRDGWLRAQPQGAALIAQYYETAPAICAALARDPRGKTRLRALYWATILPCVAAIRLGANRLAFRLYCRMMRRLMRTYPEAR</sequence>